<reference evidence="2" key="2">
    <citation type="journal article" date="2016" name="Front. Microbiol.">
        <title>The Regulatory Protein RosR Affects Rhizobium leguminosarum bv. trifolii Protein Profiles, Cell Surface Properties, and Symbiosis with Clover.</title>
        <authorList>
            <person name="Rachwal K."/>
            <person name="Boguszewska A."/>
            <person name="Kopcinska J."/>
            <person name="Karas M."/>
            <person name="Tchorzewski M."/>
            <person name="Janczarek M."/>
        </authorList>
    </citation>
    <scope>NUCLEOTIDE SEQUENCE</scope>
    <source>
        <strain evidence="2">Rt24.2</strain>
    </source>
</reference>
<dbReference type="EMBL" id="KX489972">
    <property type="protein sequence ID" value="AOO92336.1"/>
    <property type="molecule type" value="Genomic_DNA"/>
</dbReference>
<organism evidence="2">
    <name type="scientific">Rhizobium leguminosarum bv. trifolii</name>
    <dbReference type="NCBI Taxonomy" id="386"/>
    <lineage>
        <taxon>Bacteria</taxon>
        <taxon>Pseudomonadati</taxon>
        <taxon>Pseudomonadota</taxon>
        <taxon>Alphaproteobacteria</taxon>
        <taxon>Hyphomicrobiales</taxon>
        <taxon>Rhizobiaceae</taxon>
        <taxon>Rhizobium/Agrobacterium group</taxon>
        <taxon>Rhizobium</taxon>
    </lineage>
</organism>
<accession>A0A1C9I056</accession>
<feature type="compositionally biased region" description="Polar residues" evidence="1">
    <location>
        <begin position="58"/>
        <end position="71"/>
    </location>
</feature>
<protein>
    <submittedName>
        <fullName evidence="2">Uncharacterized protein</fullName>
    </submittedName>
</protein>
<reference evidence="2" key="1">
    <citation type="journal article" date="2015" name="BMC Genomics">
        <title>Transcriptome profiling of a Rhizobium leguminosarum bv. trifolii rosR mutant reveals the role of the transcriptional regulator RosR in motility, synthesis of cell-surface components, and other cellular processes.</title>
        <authorList>
            <person name="Rachwal K."/>
            <person name="Matczynska E."/>
            <person name="Janczarek M."/>
        </authorList>
    </citation>
    <scope>NUCLEOTIDE SEQUENCE</scope>
    <source>
        <strain evidence="2">Rt24.2</strain>
    </source>
</reference>
<sequence length="190" mass="19844">MRFVRVSLGDGVGGGAAACSLFSPRGEGGPQGRMRGLHGTPFIALRLRSVHALLSSLTPSSPRYRSGTSPRSGEAGCGTDARPLLGLGAAAMVRGVCRTVSRPFAGLRAFGAAIDSLDRSLPLCGTAPHPPVTLICRATAGRLCVRSMMKSWPLGLRVMASSMAARRRASSSVARSAARRSAASFWPRHM</sequence>
<dbReference type="AlphaFoldDB" id="A0A1C9I056"/>
<proteinExistence type="predicted"/>
<feature type="region of interest" description="Disordered" evidence="1">
    <location>
        <begin position="58"/>
        <end position="77"/>
    </location>
</feature>
<name>A0A1C9I056_RHILT</name>
<evidence type="ECO:0000256" key="1">
    <source>
        <dbReference type="SAM" id="MobiDB-lite"/>
    </source>
</evidence>
<evidence type="ECO:0000313" key="2">
    <source>
        <dbReference type="EMBL" id="AOO92336.1"/>
    </source>
</evidence>